<comment type="similarity">
    <text evidence="1">Belongs to the Gfa family.</text>
</comment>
<evidence type="ECO:0000313" key="7">
    <source>
        <dbReference type="Proteomes" id="UP001374803"/>
    </source>
</evidence>
<gene>
    <name evidence="6" type="ORF">LVJ94_02325</name>
</gene>
<evidence type="ECO:0000259" key="5">
    <source>
        <dbReference type="PROSITE" id="PS51891"/>
    </source>
</evidence>
<dbReference type="InterPro" id="IPR006913">
    <property type="entry name" value="CENP-V/GFA"/>
</dbReference>
<proteinExistence type="inferred from homology"/>
<keyword evidence="2" id="KW-0479">Metal-binding</keyword>
<sequence length="133" mass="14383">MKGSCLCGAVAFEADGPAVDFVLDHCSRCRKATGSAFFAELVVPLARFRWIQGESEVRVYEAPVRETPPGYQRAFCSQCGSPVPSSHSTHGVVSIPAGSLDDDPGARPMRHIFVEAKAPWFSIDDGLPQFAKK</sequence>
<evidence type="ECO:0000256" key="2">
    <source>
        <dbReference type="ARBA" id="ARBA00022723"/>
    </source>
</evidence>
<dbReference type="Pfam" id="PF04828">
    <property type="entry name" value="GFA"/>
    <property type="match status" value="1"/>
</dbReference>
<protein>
    <submittedName>
        <fullName evidence="6">GFA family protein</fullName>
    </submittedName>
</protein>
<name>A0ABZ2L571_9BACT</name>
<accession>A0ABZ2L571</accession>
<organism evidence="6 7">
    <name type="scientific">Pendulispora rubella</name>
    <dbReference type="NCBI Taxonomy" id="2741070"/>
    <lineage>
        <taxon>Bacteria</taxon>
        <taxon>Pseudomonadati</taxon>
        <taxon>Myxococcota</taxon>
        <taxon>Myxococcia</taxon>
        <taxon>Myxococcales</taxon>
        <taxon>Sorangiineae</taxon>
        <taxon>Pendulisporaceae</taxon>
        <taxon>Pendulispora</taxon>
    </lineage>
</organism>
<dbReference type="SUPFAM" id="SSF51316">
    <property type="entry name" value="Mss4-like"/>
    <property type="match status" value="1"/>
</dbReference>
<evidence type="ECO:0000256" key="4">
    <source>
        <dbReference type="ARBA" id="ARBA00023239"/>
    </source>
</evidence>
<keyword evidence="3" id="KW-0862">Zinc</keyword>
<dbReference type="Gene3D" id="3.90.1590.10">
    <property type="entry name" value="glutathione-dependent formaldehyde- activating enzyme (gfa)"/>
    <property type="match status" value="1"/>
</dbReference>
<keyword evidence="7" id="KW-1185">Reference proteome</keyword>
<dbReference type="EMBL" id="CP089983">
    <property type="protein sequence ID" value="WXB06099.1"/>
    <property type="molecule type" value="Genomic_DNA"/>
</dbReference>
<dbReference type="InterPro" id="IPR011057">
    <property type="entry name" value="Mss4-like_sf"/>
</dbReference>
<keyword evidence="4" id="KW-0456">Lyase</keyword>
<reference evidence="6" key="1">
    <citation type="submission" date="2021-12" db="EMBL/GenBank/DDBJ databases">
        <title>Discovery of the Pendulisporaceae a myxobacterial family with distinct sporulation behavior and unique specialized metabolism.</title>
        <authorList>
            <person name="Garcia R."/>
            <person name="Popoff A."/>
            <person name="Bader C.D."/>
            <person name="Loehr J."/>
            <person name="Walesch S."/>
            <person name="Walt C."/>
            <person name="Boldt J."/>
            <person name="Bunk B."/>
            <person name="Haeckl F.J.F.P.J."/>
            <person name="Gunesch A.P."/>
            <person name="Birkelbach J."/>
            <person name="Nuebel U."/>
            <person name="Pietschmann T."/>
            <person name="Bach T."/>
            <person name="Mueller R."/>
        </authorList>
    </citation>
    <scope>NUCLEOTIDE SEQUENCE</scope>
    <source>
        <strain evidence="6">MSr11367</strain>
    </source>
</reference>
<evidence type="ECO:0000256" key="1">
    <source>
        <dbReference type="ARBA" id="ARBA00005495"/>
    </source>
</evidence>
<dbReference type="Proteomes" id="UP001374803">
    <property type="component" value="Chromosome"/>
</dbReference>
<dbReference type="PANTHER" id="PTHR33337:SF40">
    <property type="entry name" value="CENP-V_GFA DOMAIN-CONTAINING PROTEIN-RELATED"/>
    <property type="match status" value="1"/>
</dbReference>
<dbReference type="PANTHER" id="PTHR33337">
    <property type="entry name" value="GFA DOMAIN-CONTAINING PROTEIN"/>
    <property type="match status" value="1"/>
</dbReference>
<feature type="domain" description="CENP-V/GFA" evidence="5">
    <location>
        <begin position="1"/>
        <end position="110"/>
    </location>
</feature>
<evidence type="ECO:0000256" key="3">
    <source>
        <dbReference type="ARBA" id="ARBA00022833"/>
    </source>
</evidence>
<evidence type="ECO:0000313" key="6">
    <source>
        <dbReference type="EMBL" id="WXB06099.1"/>
    </source>
</evidence>
<dbReference type="PROSITE" id="PS51891">
    <property type="entry name" value="CENP_V_GFA"/>
    <property type="match status" value="1"/>
</dbReference>
<dbReference type="RefSeq" id="WP_394835750.1">
    <property type="nucleotide sequence ID" value="NZ_CP089929.1"/>
</dbReference>